<keyword evidence="1" id="KW-0472">Membrane</keyword>
<reference evidence="2" key="1">
    <citation type="submission" date="2022-05" db="EMBL/GenBank/DDBJ databases">
        <title>Novel bacterial taxa in a minimal lignocellulolytic consortium and its capacity to transform plastics disclosed by genome-resolved metagenomics.</title>
        <authorList>
            <person name="Rodriguez C.A.D."/>
            <person name="Diaz-Garcia L."/>
            <person name="Herrera K."/>
            <person name="Tarazona N.A."/>
            <person name="Sproer C."/>
            <person name="Overmann J."/>
            <person name="Jimenez D.J."/>
        </authorList>
    </citation>
    <scope>NUCLEOTIDE SEQUENCE</scope>
    <source>
        <strain evidence="2">MAG5</strain>
    </source>
</reference>
<dbReference type="AlphaFoldDB" id="A0A9J6ZIK7"/>
<dbReference type="Proteomes" id="UP001056756">
    <property type="component" value="Chromosome"/>
</dbReference>
<proteinExistence type="predicted"/>
<name>A0A9J6ZIK7_9BACL</name>
<dbReference type="EMBL" id="CP097899">
    <property type="protein sequence ID" value="URN95561.1"/>
    <property type="molecule type" value="Genomic_DNA"/>
</dbReference>
<gene>
    <name evidence="2" type="ORF">NAG76_04770</name>
</gene>
<feature type="transmembrane region" description="Helical" evidence="1">
    <location>
        <begin position="56"/>
        <end position="78"/>
    </location>
</feature>
<feature type="transmembrane region" description="Helical" evidence="1">
    <location>
        <begin position="29"/>
        <end position="50"/>
    </location>
</feature>
<keyword evidence="1" id="KW-0812">Transmembrane</keyword>
<keyword evidence="1" id="KW-1133">Transmembrane helix</keyword>
<protein>
    <submittedName>
        <fullName evidence="2">Uncharacterized protein</fullName>
    </submittedName>
</protein>
<sequence>MEAITIKEPEAEVYHHEVEQKRVWRVGSYSMGITLIGIGAAFAVSLWQDISAYELLLWLAPIVFILLGIELLCVNTFGLSAKYKVKFDWLSLWFVSIISVGALIMSVLFYTGITDELNQAFNMKERSLFVDEKVAIAQDQPSKIIVKGTVPVTISEHEGLSEVLLTGSITYEARDAVTLRDQQLMQTKQVGDVLYVFVNNIEHEVSGLVTDRVFSNLILSVPAGSVVES</sequence>
<feature type="transmembrane region" description="Helical" evidence="1">
    <location>
        <begin position="90"/>
        <end position="113"/>
    </location>
</feature>
<dbReference type="KEGG" id="plig:NAG76_04770"/>
<evidence type="ECO:0000313" key="2">
    <source>
        <dbReference type="EMBL" id="URN95561.1"/>
    </source>
</evidence>
<evidence type="ECO:0000256" key="1">
    <source>
        <dbReference type="SAM" id="Phobius"/>
    </source>
</evidence>
<evidence type="ECO:0000313" key="3">
    <source>
        <dbReference type="Proteomes" id="UP001056756"/>
    </source>
</evidence>
<organism evidence="2 3">
    <name type="scientific">Candidatus Pristimantibacillus lignocellulolyticus</name>
    <dbReference type="NCBI Taxonomy" id="2994561"/>
    <lineage>
        <taxon>Bacteria</taxon>
        <taxon>Bacillati</taxon>
        <taxon>Bacillota</taxon>
        <taxon>Bacilli</taxon>
        <taxon>Bacillales</taxon>
        <taxon>Paenibacillaceae</taxon>
        <taxon>Candidatus Pristimantibacillus</taxon>
    </lineage>
</organism>
<accession>A0A9J6ZIK7</accession>